<sequence length="70" mass="7664">MNHRPYPNAGRAYHQLARHADETPPRAEPRPLSPMEQTLVDYARAAVQSAAPALATLVRAMRPASSEETA</sequence>
<organism evidence="2 3">
    <name type="scientific">Streptomyces spinosisporus</name>
    <dbReference type="NCBI Taxonomy" id="2927582"/>
    <lineage>
        <taxon>Bacteria</taxon>
        <taxon>Bacillati</taxon>
        <taxon>Actinomycetota</taxon>
        <taxon>Actinomycetes</taxon>
        <taxon>Kitasatosporales</taxon>
        <taxon>Streptomycetaceae</taxon>
        <taxon>Streptomyces</taxon>
    </lineage>
</organism>
<reference evidence="2" key="1">
    <citation type="submission" date="2022-03" db="EMBL/GenBank/DDBJ databases">
        <title>Streptomyces 7R015 and 7R016 isolated from Barleria lupulina in Thailand.</title>
        <authorList>
            <person name="Kanchanasin P."/>
            <person name="Phongsopitanun W."/>
            <person name="Tanasupawat S."/>
        </authorList>
    </citation>
    <scope>NUCLEOTIDE SEQUENCE</scope>
    <source>
        <strain evidence="2">7R016</strain>
    </source>
</reference>
<feature type="region of interest" description="Disordered" evidence="1">
    <location>
        <begin position="1"/>
        <end position="32"/>
    </location>
</feature>
<dbReference type="Proteomes" id="UP001165270">
    <property type="component" value="Unassembled WGS sequence"/>
</dbReference>
<proteinExistence type="predicted"/>
<evidence type="ECO:0000313" key="2">
    <source>
        <dbReference type="EMBL" id="MCI3246331.1"/>
    </source>
</evidence>
<keyword evidence="3" id="KW-1185">Reference proteome</keyword>
<evidence type="ECO:0000256" key="1">
    <source>
        <dbReference type="SAM" id="MobiDB-lite"/>
    </source>
</evidence>
<dbReference type="RefSeq" id="WP_242713682.1">
    <property type="nucleotide sequence ID" value="NZ_JALDAX010000032.1"/>
</dbReference>
<evidence type="ECO:0000313" key="3">
    <source>
        <dbReference type="Proteomes" id="UP001165270"/>
    </source>
</evidence>
<protein>
    <submittedName>
        <fullName evidence="2">Uncharacterized protein</fullName>
    </submittedName>
</protein>
<name>A0ABS9XWA1_9ACTN</name>
<comment type="caution">
    <text evidence="2">The sequence shown here is derived from an EMBL/GenBank/DDBJ whole genome shotgun (WGS) entry which is preliminary data.</text>
</comment>
<accession>A0ABS9XWA1</accession>
<dbReference type="EMBL" id="JALDAX010000032">
    <property type="protein sequence ID" value="MCI3246331.1"/>
    <property type="molecule type" value="Genomic_DNA"/>
</dbReference>
<gene>
    <name evidence="2" type="ORF">MQN93_42235</name>
</gene>
<feature type="compositionally biased region" description="Basic and acidic residues" evidence="1">
    <location>
        <begin position="18"/>
        <end position="29"/>
    </location>
</feature>